<dbReference type="OrthoDB" id="913635at2759"/>
<keyword evidence="3" id="KW-0548">Nucleotidyltransferase</keyword>
<name>A0A7J6WS97_THATH</name>
<dbReference type="InterPro" id="IPR036691">
    <property type="entry name" value="Endo/exonu/phosph_ase_sf"/>
</dbReference>
<accession>A0A7J6WS97</accession>
<evidence type="ECO:0000256" key="1">
    <source>
        <dbReference type="SAM" id="MobiDB-lite"/>
    </source>
</evidence>
<feature type="compositionally biased region" description="Polar residues" evidence="1">
    <location>
        <begin position="256"/>
        <end position="270"/>
    </location>
</feature>
<keyword evidence="3" id="KW-0695">RNA-directed DNA polymerase</keyword>
<evidence type="ECO:0000313" key="3">
    <source>
        <dbReference type="EMBL" id="KAF5198992.1"/>
    </source>
</evidence>
<dbReference type="AlphaFoldDB" id="A0A7J6WS97"/>
<feature type="region of interest" description="Disordered" evidence="1">
    <location>
        <begin position="225"/>
        <end position="270"/>
    </location>
</feature>
<feature type="region of interest" description="Disordered" evidence="1">
    <location>
        <begin position="94"/>
        <end position="131"/>
    </location>
</feature>
<feature type="compositionally biased region" description="Polar residues" evidence="1">
    <location>
        <begin position="96"/>
        <end position="115"/>
    </location>
</feature>
<dbReference type="EMBL" id="JABWDY010012608">
    <property type="protein sequence ID" value="KAF5198992.1"/>
    <property type="molecule type" value="Genomic_DNA"/>
</dbReference>
<feature type="compositionally biased region" description="Basic and acidic residues" evidence="1">
    <location>
        <begin position="231"/>
        <end position="240"/>
    </location>
</feature>
<sequence length="747" mass="85208">MRSVVESLVEKCSSSFKLLEDTLDGESKSCKFLVRIEDLEKIPRIIYLDDQGIIYPVVVELALDLGLPAAPGETLESGLPENRDAVSERRLVIPQGHTSPVGQVNPIGSSASSLSKPPGFENYRPARQAQSPKIVVQNRFAPLNMDRAFEFGECSNRAAGLHAHSTPEVVQVPSNPVLLGQNHVIQPMVVRQRRRNRWKGPFQGPKDFGLGMLPNKHFWRLGLNRGGQVNRDGRQDKAKVVPEPQSPVSKEASRVPETQEQAVDSGQSTSIDQEFRSLGSEDIATSLARCANKGDFCNWIRFMVIPFAHQMGMTTSLSREGQFRLFSEIAEFPSQDQEGVMEETGNIETSGAVRTLMNELKPSILLIQETKLSDPDDPIYSVLWRHPWRIAKVPSLGRSGGMVIAWNSDFVVVSDVLEGAFSISLICYSSDLNYEWMITGVYGPSIDDERMEFLAELEDGAKFTWSNERSASRTDRFLASVDWDLRFPQAKEVALPKHGSDHRIRRRLYEWEQLEMDSLMGVLQGVHLKDCEDAWSWRWSKSGKFTVRSMYKECFSFERPVDQAINIFPVEVVWDKPLPLKIRFFYWTAVLERNLTAVNLIRRGKQLSPVCSRCKCFNEDTSHLLLHCAFSLEVWHTLMMPKEEHYALIMAVDSLEEWLIAWPPGPSSEFGGLLWEFLPYATGWVLWKWRNKGIFQQKMWNLQEIAKEIKGVLWYWGGAWSVRQKYRFQDLLLCWDDLISGVLNKEL</sequence>
<keyword evidence="4" id="KW-1185">Reference proteome</keyword>
<keyword evidence="3" id="KW-0808">Transferase</keyword>
<gene>
    <name evidence="3" type="ORF">FRX31_011421</name>
</gene>
<evidence type="ECO:0000259" key="2">
    <source>
        <dbReference type="Pfam" id="PF13966"/>
    </source>
</evidence>
<reference evidence="3 4" key="1">
    <citation type="submission" date="2020-06" db="EMBL/GenBank/DDBJ databases">
        <title>Transcriptomic and genomic resources for Thalictrum thalictroides and T. hernandezii: Facilitating candidate gene discovery in an emerging model plant lineage.</title>
        <authorList>
            <person name="Arias T."/>
            <person name="Riano-Pachon D.M."/>
            <person name="Di Stilio V.S."/>
        </authorList>
    </citation>
    <scope>NUCLEOTIDE SEQUENCE [LARGE SCALE GENOMIC DNA]</scope>
    <source>
        <strain evidence="4">cv. WT478/WT964</strain>
        <tissue evidence="3">Leaves</tissue>
    </source>
</reference>
<dbReference type="InterPro" id="IPR026960">
    <property type="entry name" value="RVT-Znf"/>
</dbReference>
<dbReference type="GO" id="GO:0003964">
    <property type="term" value="F:RNA-directed DNA polymerase activity"/>
    <property type="evidence" value="ECO:0007669"/>
    <property type="project" value="UniProtKB-KW"/>
</dbReference>
<evidence type="ECO:0000313" key="4">
    <source>
        <dbReference type="Proteomes" id="UP000554482"/>
    </source>
</evidence>
<dbReference type="SUPFAM" id="SSF56219">
    <property type="entry name" value="DNase I-like"/>
    <property type="match status" value="1"/>
</dbReference>
<dbReference type="Proteomes" id="UP000554482">
    <property type="component" value="Unassembled WGS sequence"/>
</dbReference>
<comment type="caution">
    <text evidence="3">The sequence shown here is derived from an EMBL/GenBank/DDBJ whole genome shotgun (WGS) entry which is preliminary data.</text>
</comment>
<proteinExistence type="predicted"/>
<protein>
    <submittedName>
        <fullName evidence="3">Reverse transcriptase zinc-binding domain</fullName>
    </submittedName>
</protein>
<dbReference type="Gene3D" id="3.60.10.10">
    <property type="entry name" value="Endonuclease/exonuclease/phosphatase"/>
    <property type="match status" value="1"/>
</dbReference>
<organism evidence="3 4">
    <name type="scientific">Thalictrum thalictroides</name>
    <name type="common">Rue-anemone</name>
    <name type="synonym">Anemone thalictroides</name>
    <dbReference type="NCBI Taxonomy" id="46969"/>
    <lineage>
        <taxon>Eukaryota</taxon>
        <taxon>Viridiplantae</taxon>
        <taxon>Streptophyta</taxon>
        <taxon>Embryophyta</taxon>
        <taxon>Tracheophyta</taxon>
        <taxon>Spermatophyta</taxon>
        <taxon>Magnoliopsida</taxon>
        <taxon>Ranunculales</taxon>
        <taxon>Ranunculaceae</taxon>
        <taxon>Thalictroideae</taxon>
        <taxon>Thalictrum</taxon>
    </lineage>
</organism>
<feature type="domain" description="Reverse transcriptase zinc-binding" evidence="2">
    <location>
        <begin position="545"/>
        <end position="635"/>
    </location>
</feature>
<dbReference type="Pfam" id="PF13966">
    <property type="entry name" value="zf-RVT"/>
    <property type="match status" value="1"/>
</dbReference>